<reference evidence="7 8" key="1">
    <citation type="journal article" date="2015" name="Mol. Biochem. Parasitol.">
        <title>Identification of polymorphic genes for use in assemblage B genotyping assays through comparative genomics of multiple assemblage B Giardia duodenalis isolates.</title>
        <authorList>
            <person name="Wielinga C."/>
            <person name="Thompson R.C."/>
            <person name="Monis P."/>
            <person name="Ryan U."/>
        </authorList>
    </citation>
    <scope>NUCLEOTIDE SEQUENCE [LARGE SCALE GENOMIC DNA]</scope>
    <source>
        <strain evidence="7 8">BAH15c1</strain>
    </source>
</reference>
<evidence type="ECO:0000256" key="2">
    <source>
        <dbReference type="ARBA" id="ARBA00022602"/>
    </source>
</evidence>
<accession>A0A132NYK6</accession>
<dbReference type="EMBL" id="JXTI01000014">
    <property type="protein sequence ID" value="KWX15133.1"/>
    <property type="molecule type" value="Genomic_DNA"/>
</dbReference>
<dbReference type="EC" id="2.5.1.60" evidence="6"/>
<dbReference type="AlphaFoldDB" id="A0A132NYK6"/>
<dbReference type="InterPro" id="IPR002088">
    <property type="entry name" value="Prenyl_trans_a"/>
</dbReference>
<dbReference type="PANTHER" id="PTHR11129">
    <property type="entry name" value="PROTEIN FARNESYLTRANSFERASE ALPHA SUBUNIT/RAB GERANYLGERANYL TRANSFERASE ALPHA SUBUNIT"/>
    <property type="match status" value="1"/>
</dbReference>
<dbReference type="PANTHER" id="PTHR11129:SF2">
    <property type="entry name" value="GERANYLGERANYL TRANSFERASE TYPE-2 SUBUNIT ALPHA"/>
    <property type="match status" value="1"/>
</dbReference>
<evidence type="ECO:0000256" key="4">
    <source>
        <dbReference type="ARBA" id="ARBA00022737"/>
    </source>
</evidence>
<dbReference type="GO" id="GO:0005968">
    <property type="term" value="C:Rab-protein geranylgeranyltransferase complex"/>
    <property type="evidence" value="ECO:0007669"/>
    <property type="project" value="TreeGrafter"/>
</dbReference>
<keyword evidence="2 6" id="KW-0637">Prenyltransferase</keyword>
<dbReference type="Gene3D" id="1.25.40.120">
    <property type="entry name" value="Protein prenylyltransferase"/>
    <property type="match status" value="1"/>
</dbReference>
<dbReference type="VEuPathDB" id="GiardiaDB:QR46_0843"/>
<protein>
    <recommendedName>
        <fullName evidence="6">Geranylgeranyl transferase type-2 subunit alpha</fullName>
        <ecNumber evidence="6">2.5.1.60</ecNumber>
    </recommendedName>
    <alternativeName>
        <fullName evidence="6">Geranylgeranyl transferase type II subunit alpha</fullName>
    </alternativeName>
</protein>
<comment type="caution">
    <text evidence="7">The sequence shown here is derived from an EMBL/GenBank/DDBJ whole genome shotgun (WGS) entry which is preliminary data.</text>
</comment>
<evidence type="ECO:0000313" key="7">
    <source>
        <dbReference type="EMBL" id="KWX15133.1"/>
    </source>
</evidence>
<comment type="similarity">
    <text evidence="1 6">Belongs to the protein prenyltransferase subunit alpha family.</text>
</comment>
<evidence type="ECO:0000256" key="1">
    <source>
        <dbReference type="ARBA" id="ARBA00006734"/>
    </source>
</evidence>
<dbReference type="Proteomes" id="UP000070089">
    <property type="component" value="Unassembled WGS sequence"/>
</dbReference>
<keyword evidence="4" id="KW-0677">Repeat</keyword>
<evidence type="ECO:0000256" key="5">
    <source>
        <dbReference type="ARBA" id="ARBA00047658"/>
    </source>
</evidence>
<proteinExistence type="inferred from homology"/>
<dbReference type="GO" id="GO:0004663">
    <property type="term" value="F:Rab geranylgeranyltransferase activity"/>
    <property type="evidence" value="ECO:0007669"/>
    <property type="project" value="UniProtKB-UniRule"/>
</dbReference>
<evidence type="ECO:0000256" key="3">
    <source>
        <dbReference type="ARBA" id="ARBA00022679"/>
    </source>
</evidence>
<dbReference type="OrthoDB" id="1658at2759"/>
<organism evidence="7 8">
    <name type="scientific">Giardia duodenalis assemblage B</name>
    <dbReference type="NCBI Taxonomy" id="1394984"/>
    <lineage>
        <taxon>Eukaryota</taxon>
        <taxon>Metamonada</taxon>
        <taxon>Diplomonadida</taxon>
        <taxon>Hexamitidae</taxon>
        <taxon>Giardiinae</taxon>
        <taxon>Giardia</taxon>
    </lineage>
</organism>
<keyword evidence="3 6" id="KW-0808">Transferase</keyword>
<dbReference type="Pfam" id="PF01239">
    <property type="entry name" value="PPTA"/>
    <property type="match status" value="2"/>
</dbReference>
<name>A0A132NYK6_GIAIN</name>
<dbReference type="GO" id="GO:0097354">
    <property type="term" value="P:prenylation"/>
    <property type="evidence" value="ECO:0007669"/>
    <property type="project" value="UniProtKB-UniRule"/>
</dbReference>
<gene>
    <name evidence="7" type="ORF">QR46_0843</name>
</gene>
<sequence length="339" mass="39698">MATFAQFDLSKTKMHNIKEPTASVEDVEEVRALENVCLLLRRKGDMSDEAASRILDLLAKTPMSYTFWNYRRDFLSSRRSTDNELVLLIREHHITTKALEKNPKIYPVWEHRRFVFNRLLTLADDPDMAAKLKEEERYFIAIKLNEDPRNFHVWNYQRNVFGCVDLSFLYNLLNKDCSNHSALHQLALELHKMHSERSNTNANSNIATFDHEMQKCIDFLRLSLLLDPNSESLWQFLVKIVDLLTPEALQELVEHIISSLEQDGCTFHVPDKIPNTSATGQIREIYVRPPASYLLLASEGHIKVDSDRCRRYAEYCIFHDVFREKMYDMLLQRIVCNSK</sequence>
<evidence type="ECO:0000256" key="6">
    <source>
        <dbReference type="RuleBase" id="RU367120"/>
    </source>
</evidence>
<comment type="catalytic activity">
    <reaction evidence="5 6">
        <text>geranylgeranyl diphosphate + L-cysteinyl-[protein] = S-geranylgeranyl-L-cysteinyl-[protein] + diphosphate</text>
        <dbReference type="Rhea" id="RHEA:21240"/>
        <dbReference type="Rhea" id="RHEA-COMP:10131"/>
        <dbReference type="Rhea" id="RHEA-COMP:11537"/>
        <dbReference type="ChEBI" id="CHEBI:29950"/>
        <dbReference type="ChEBI" id="CHEBI:33019"/>
        <dbReference type="ChEBI" id="CHEBI:57533"/>
        <dbReference type="ChEBI" id="CHEBI:86021"/>
        <dbReference type="EC" id="2.5.1.60"/>
    </reaction>
</comment>
<evidence type="ECO:0000313" key="8">
    <source>
        <dbReference type="Proteomes" id="UP000070089"/>
    </source>
</evidence>
<dbReference type="SUPFAM" id="SSF48439">
    <property type="entry name" value="Protein prenylyltransferase"/>
    <property type="match status" value="1"/>
</dbReference>
<dbReference type="PROSITE" id="PS51147">
    <property type="entry name" value="PFTA"/>
    <property type="match status" value="1"/>
</dbReference>
<comment type="function">
    <text evidence="6">Catalyzes the transfer of a geranyl-geranyl moiety from geranyl-geranyl pyrophosphate to cysteines occuring in specific C-terminal amino acid sequences.</text>
</comment>